<dbReference type="NCBIfam" id="TIGR02614">
    <property type="entry name" value="ftsW"/>
    <property type="match status" value="1"/>
</dbReference>
<evidence type="ECO:0000256" key="19">
    <source>
        <dbReference type="ARBA" id="ARBA00044770"/>
    </source>
</evidence>
<reference evidence="23 24" key="1">
    <citation type="submission" date="2018-03" db="EMBL/GenBank/DDBJ databases">
        <title>The uncultured portion of the human microbiome is neutrally assembled.</title>
        <authorList>
            <person name="Jeraldo P."/>
            <person name="Boardman L."/>
            <person name="White B.A."/>
            <person name="Nelson H."/>
            <person name="Goldenfeld N."/>
            <person name="Chia N."/>
        </authorList>
    </citation>
    <scope>NUCLEOTIDE SEQUENCE [LARGE SCALE GENOMIC DNA]</scope>
    <source>
        <strain evidence="23">CIM:MAG 903</strain>
    </source>
</reference>
<protein>
    <recommendedName>
        <fullName evidence="17">Probable peptidoglycan glycosyltransferase FtsW</fullName>
        <ecNumber evidence="19">2.4.99.28</ecNumber>
    </recommendedName>
    <alternativeName>
        <fullName evidence="18">Cell division protein FtsW</fullName>
    </alternativeName>
    <alternativeName>
        <fullName evidence="15">Cell wall polymerase</fullName>
    </alternativeName>
    <alternativeName>
        <fullName evidence="14">Peptidoglycan polymerase</fullName>
    </alternativeName>
</protein>
<evidence type="ECO:0000256" key="9">
    <source>
        <dbReference type="ARBA" id="ARBA00022984"/>
    </source>
</evidence>
<evidence type="ECO:0000256" key="4">
    <source>
        <dbReference type="ARBA" id="ARBA00022618"/>
    </source>
</evidence>
<feature type="transmembrane region" description="Helical" evidence="22">
    <location>
        <begin position="341"/>
        <end position="362"/>
    </location>
</feature>
<dbReference type="EMBL" id="QAMZ01000045">
    <property type="protein sequence ID" value="PWL52755.1"/>
    <property type="molecule type" value="Genomic_DNA"/>
</dbReference>
<dbReference type="AlphaFoldDB" id="A0A316M6R1"/>
<dbReference type="InterPro" id="IPR001182">
    <property type="entry name" value="FtsW/RodA"/>
</dbReference>
<feature type="transmembrane region" description="Helical" evidence="22">
    <location>
        <begin position="145"/>
        <end position="161"/>
    </location>
</feature>
<sequence>MEFFKDKKKQEVDFVLFTIVMLLLAIGIIMVYSASSYSALYKDKDSMLYLKKQLIFGTLGVISMMIVMKIDYHKYKKWSPWILLGCIPLLLLVFVFPDRNGAQRWIEIGPLTFQPSELTKYAIVLFLSASVANKGERIKDLKQGLFPYLLVSGFYAGLILAEKNLSIATVIMMVTLIILFVAGAKAKHIFGLVVPALGAAVLALAFSADYRRARMLNFLNPWKDAAGDGYQLVQSFYALGSGKLLGLGLGNSRQKCFYMPEPHNDFIFSIIGEELGFVGAVFVISLFILFIWRGILIAQRAKDTYGTLLAIGITSIIAVQAIINIAVVTGSMPVTGVPLPFISYGGTSLVITMTAMGILLNISKDVK</sequence>
<comment type="catalytic activity">
    <reaction evidence="20">
        <text>[GlcNAc-(1-&gt;4)-Mur2Ac(oyl-L-Ala-gamma-D-Glu-L-Lys-D-Ala-D-Ala)](n)-di-trans,octa-cis-undecaprenyl diphosphate + beta-D-GlcNAc-(1-&gt;4)-Mur2Ac(oyl-L-Ala-gamma-D-Glu-L-Lys-D-Ala-D-Ala)-di-trans,octa-cis-undecaprenyl diphosphate = [GlcNAc-(1-&gt;4)-Mur2Ac(oyl-L-Ala-gamma-D-Glu-L-Lys-D-Ala-D-Ala)](n+1)-di-trans,octa-cis-undecaprenyl diphosphate + di-trans,octa-cis-undecaprenyl diphosphate + H(+)</text>
        <dbReference type="Rhea" id="RHEA:23708"/>
        <dbReference type="Rhea" id="RHEA-COMP:9602"/>
        <dbReference type="Rhea" id="RHEA-COMP:9603"/>
        <dbReference type="ChEBI" id="CHEBI:15378"/>
        <dbReference type="ChEBI" id="CHEBI:58405"/>
        <dbReference type="ChEBI" id="CHEBI:60033"/>
        <dbReference type="ChEBI" id="CHEBI:78435"/>
        <dbReference type="EC" id="2.4.99.28"/>
    </reaction>
</comment>
<evidence type="ECO:0000256" key="11">
    <source>
        <dbReference type="ARBA" id="ARBA00023136"/>
    </source>
</evidence>
<evidence type="ECO:0000256" key="12">
    <source>
        <dbReference type="ARBA" id="ARBA00023306"/>
    </source>
</evidence>
<keyword evidence="4" id="KW-0132">Cell division</keyword>
<comment type="pathway">
    <text evidence="2">Cell wall biogenesis; peptidoglycan biosynthesis.</text>
</comment>
<dbReference type="GO" id="GO:0005886">
    <property type="term" value="C:plasma membrane"/>
    <property type="evidence" value="ECO:0007669"/>
    <property type="project" value="UniProtKB-SubCell"/>
</dbReference>
<comment type="function">
    <text evidence="21">Peptidoglycan polymerase that is essential for cell division.</text>
</comment>
<evidence type="ECO:0000256" key="21">
    <source>
        <dbReference type="ARBA" id="ARBA00049966"/>
    </source>
</evidence>
<evidence type="ECO:0000256" key="14">
    <source>
        <dbReference type="ARBA" id="ARBA00032370"/>
    </source>
</evidence>
<name>A0A316M6R1_9CLOT</name>
<dbReference type="GO" id="GO:0051301">
    <property type="term" value="P:cell division"/>
    <property type="evidence" value="ECO:0007669"/>
    <property type="project" value="UniProtKB-KW"/>
</dbReference>
<keyword evidence="12" id="KW-0131">Cell cycle</keyword>
<keyword evidence="5" id="KW-0328">Glycosyltransferase</keyword>
<dbReference type="Proteomes" id="UP000246114">
    <property type="component" value="Unassembled WGS sequence"/>
</dbReference>
<feature type="transmembrane region" description="Helical" evidence="22">
    <location>
        <begin position="189"/>
        <end position="208"/>
    </location>
</feature>
<accession>A0A316M6R1</accession>
<evidence type="ECO:0000256" key="5">
    <source>
        <dbReference type="ARBA" id="ARBA00022676"/>
    </source>
</evidence>
<keyword evidence="10 22" id="KW-1133">Transmembrane helix</keyword>
<keyword evidence="6" id="KW-0808">Transferase</keyword>
<feature type="transmembrane region" description="Helical" evidence="22">
    <location>
        <begin position="167"/>
        <end position="184"/>
    </location>
</feature>
<dbReference type="EC" id="2.4.99.28" evidence="19"/>
<dbReference type="PANTHER" id="PTHR30474">
    <property type="entry name" value="CELL CYCLE PROTEIN"/>
    <property type="match status" value="1"/>
</dbReference>
<dbReference type="GO" id="GO:0008360">
    <property type="term" value="P:regulation of cell shape"/>
    <property type="evidence" value="ECO:0007669"/>
    <property type="project" value="UniProtKB-KW"/>
</dbReference>
<dbReference type="InterPro" id="IPR013437">
    <property type="entry name" value="FtsW"/>
</dbReference>
<feature type="transmembrane region" description="Helical" evidence="22">
    <location>
        <begin position="79"/>
        <end position="97"/>
    </location>
</feature>
<dbReference type="PANTHER" id="PTHR30474:SF2">
    <property type="entry name" value="PEPTIDOGLYCAN GLYCOSYLTRANSFERASE FTSW-RELATED"/>
    <property type="match status" value="1"/>
</dbReference>
<comment type="caution">
    <text evidence="23">The sequence shown here is derived from an EMBL/GenBank/DDBJ whole genome shotgun (WGS) entry which is preliminary data.</text>
</comment>
<comment type="similarity">
    <text evidence="16">Belongs to the SEDS family. FtsW subfamily.</text>
</comment>
<dbReference type="GO" id="GO:0071555">
    <property type="term" value="P:cell wall organization"/>
    <property type="evidence" value="ECO:0007669"/>
    <property type="project" value="UniProtKB-KW"/>
</dbReference>
<keyword evidence="3" id="KW-1003">Cell membrane</keyword>
<dbReference type="GO" id="GO:0008955">
    <property type="term" value="F:peptidoglycan glycosyltransferase activity"/>
    <property type="evidence" value="ECO:0007669"/>
    <property type="project" value="UniProtKB-EC"/>
</dbReference>
<keyword evidence="7 22" id="KW-0812">Transmembrane</keyword>
<keyword evidence="13" id="KW-0961">Cell wall biogenesis/degradation</keyword>
<dbReference type="RefSeq" id="WP_343751625.1">
    <property type="nucleotide sequence ID" value="NZ_BAAACD010000029.1"/>
</dbReference>
<keyword evidence="9" id="KW-0573">Peptidoglycan synthesis</keyword>
<gene>
    <name evidence="23" type="ORF">DBY38_09645</name>
</gene>
<proteinExistence type="inferred from homology"/>
<feature type="transmembrane region" description="Helical" evidence="22">
    <location>
        <begin position="12"/>
        <end position="34"/>
    </location>
</feature>
<evidence type="ECO:0000256" key="7">
    <source>
        <dbReference type="ARBA" id="ARBA00022692"/>
    </source>
</evidence>
<dbReference type="Pfam" id="PF01098">
    <property type="entry name" value="FTSW_RODA_SPOVE"/>
    <property type="match status" value="1"/>
</dbReference>
<evidence type="ECO:0000256" key="16">
    <source>
        <dbReference type="ARBA" id="ARBA00038053"/>
    </source>
</evidence>
<evidence type="ECO:0000256" key="13">
    <source>
        <dbReference type="ARBA" id="ARBA00023316"/>
    </source>
</evidence>
<evidence type="ECO:0000256" key="22">
    <source>
        <dbReference type="SAM" id="Phobius"/>
    </source>
</evidence>
<evidence type="ECO:0000256" key="20">
    <source>
        <dbReference type="ARBA" id="ARBA00049902"/>
    </source>
</evidence>
<evidence type="ECO:0000256" key="1">
    <source>
        <dbReference type="ARBA" id="ARBA00004651"/>
    </source>
</evidence>
<evidence type="ECO:0000256" key="10">
    <source>
        <dbReference type="ARBA" id="ARBA00022989"/>
    </source>
</evidence>
<evidence type="ECO:0000313" key="23">
    <source>
        <dbReference type="EMBL" id="PWL52755.1"/>
    </source>
</evidence>
<evidence type="ECO:0000256" key="8">
    <source>
        <dbReference type="ARBA" id="ARBA00022960"/>
    </source>
</evidence>
<dbReference type="GO" id="GO:0015648">
    <property type="term" value="F:lipid-linked peptidoglycan transporter activity"/>
    <property type="evidence" value="ECO:0007669"/>
    <property type="project" value="TreeGrafter"/>
</dbReference>
<comment type="subcellular location">
    <subcellularLocation>
        <location evidence="1">Cell membrane</location>
        <topology evidence="1">Multi-pass membrane protein</topology>
    </subcellularLocation>
</comment>
<evidence type="ECO:0000313" key="24">
    <source>
        <dbReference type="Proteomes" id="UP000246114"/>
    </source>
</evidence>
<dbReference type="GO" id="GO:0032153">
    <property type="term" value="C:cell division site"/>
    <property type="evidence" value="ECO:0007669"/>
    <property type="project" value="TreeGrafter"/>
</dbReference>
<evidence type="ECO:0000256" key="18">
    <source>
        <dbReference type="ARBA" id="ARBA00041418"/>
    </source>
</evidence>
<organism evidence="23 24">
    <name type="scientific">Clostridium cadaveris</name>
    <dbReference type="NCBI Taxonomy" id="1529"/>
    <lineage>
        <taxon>Bacteria</taxon>
        <taxon>Bacillati</taxon>
        <taxon>Bacillota</taxon>
        <taxon>Clostridia</taxon>
        <taxon>Eubacteriales</taxon>
        <taxon>Clostridiaceae</taxon>
        <taxon>Clostridium</taxon>
    </lineage>
</organism>
<evidence type="ECO:0000256" key="17">
    <source>
        <dbReference type="ARBA" id="ARBA00041185"/>
    </source>
</evidence>
<evidence type="ECO:0000256" key="15">
    <source>
        <dbReference type="ARBA" id="ARBA00033270"/>
    </source>
</evidence>
<feature type="transmembrane region" description="Helical" evidence="22">
    <location>
        <begin position="308"/>
        <end position="329"/>
    </location>
</feature>
<dbReference type="GO" id="GO:0009252">
    <property type="term" value="P:peptidoglycan biosynthetic process"/>
    <property type="evidence" value="ECO:0007669"/>
    <property type="project" value="UniProtKB-KW"/>
</dbReference>
<keyword evidence="8" id="KW-0133">Cell shape</keyword>
<dbReference type="NCBIfam" id="TIGR02615">
    <property type="entry name" value="spoVE"/>
    <property type="match status" value="1"/>
</dbReference>
<keyword evidence="11 22" id="KW-0472">Membrane</keyword>
<evidence type="ECO:0000256" key="3">
    <source>
        <dbReference type="ARBA" id="ARBA00022475"/>
    </source>
</evidence>
<feature type="transmembrane region" description="Helical" evidence="22">
    <location>
        <begin position="275"/>
        <end position="296"/>
    </location>
</feature>
<evidence type="ECO:0000256" key="6">
    <source>
        <dbReference type="ARBA" id="ARBA00022679"/>
    </source>
</evidence>
<evidence type="ECO:0000256" key="2">
    <source>
        <dbReference type="ARBA" id="ARBA00004752"/>
    </source>
</evidence>
<feature type="transmembrane region" description="Helical" evidence="22">
    <location>
        <begin position="54"/>
        <end position="72"/>
    </location>
</feature>
<dbReference type="InterPro" id="IPR013438">
    <property type="entry name" value="SpoVE"/>
</dbReference>